<dbReference type="PANTHER" id="PTHR21621:SF0">
    <property type="entry name" value="BETA-CITRYLGLUTAMATE SYNTHASE B-RELATED"/>
    <property type="match status" value="1"/>
</dbReference>
<dbReference type="PANTHER" id="PTHR21621">
    <property type="entry name" value="RIBOSOMAL PROTEIN S6 MODIFICATION PROTEIN"/>
    <property type="match status" value="1"/>
</dbReference>
<comment type="caution">
    <text evidence="2">The sequence shown here is derived from an EMBL/GenBank/DDBJ whole genome shotgun (WGS) entry which is preliminary data.</text>
</comment>
<evidence type="ECO:0000313" key="3">
    <source>
        <dbReference type="Proteomes" id="UP000177306"/>
    </source>
</evidence>
<dbReference type="GO" id="GO:0018169">
    <property type="term" value="F:ribosomal S6-glutamic acid ligase activity"/>
    <property type="evidence" value="ECO:0007669"/>
    <property type="project" value="TreeGrafter"/>
</dbReference>
<organism evidence="2 3">
    <name type="scientific">Candidatus Kaiserbacteria bacterium RIFCSPLOWO2_01_FULL_53_17</name>
    <dbReference type="NCBI Taxonomy" id="1798511"/>
    <lineage>
        <taxon>Bacteria</taxon>
        <taxon>Candidatus Kaiseribacteriota</taxon>
    </lineage>
</organism>
<dbReference type="EMBL" id="MFLY01000039">
    <property type="protein sequence ID" value="OGG72579.1"/>
    <property type="molecule type" value="Genomic_DNA"/>
</dbReference>
<name>A0A1F6EG15_9BACT</name>
<dbReference type="Gene3D" id="3.30.470.20">
    <property type="entry name" value="ATP-grasp fold, B domain"/>
    <property type="match status" value="1"/>
</dbReference>
<proteinExistence type="predicted"/>
<dbReference type="GO" id="GO:0005737">
    <property type="term" value="C:cytoplasm"/>
    <property type="evidence" value="ECO:0007669"/>
    <property type="project" value="TreeGrafter"/>
</dbReference>
<dbReference type="Proteomes" id="UP000177306">
    <property type="component" value="Unassembled WGS sequence"/>
</dbReference>
<protein>
    <recommendedName>
        <fullName evidence="1">MvdD-like pre-ATP grasp domain-containing protein</fullName>
    </recommendedName>
</protein>
<feature type="domain" description="MvdD-like pre-ATP grasp" evidence="1">
    <location>
        <begin position="2"/>
        <end position="121"/>
    </location>
</feature>
<evidence type="ECO:0000313" key="2">
    <source>
        <dbReference type="EMBL" id="OGG72579.1"/>
    </source>
</evidence>
<dbReference type="InterPro" id="IPR048936">
    <property type="entry name" value="MvdD-like_ATPgrasp"/>
</dbReference>
<accession>A0A1F6EG15</accession>
<dbReference type="AlphaFoldDB" id="A0A1F6EG15"/>
<reference evidence="2 3" key="1">
    <citation type="journal article" date="2016" name="Nat. Commun.">
        <title>Thousands of microbial genomes shed light on interconnected biogeochemical processes in an aquifer system.</title>
        <authorList>
            <person name="Anantharaman K."/>
            <person name="Brown C.T."/>
            <person name="Hug L.A."/>
            <person name="Sharon I."/>
            <person name="Castelle C.J."/>
            <person name="Probst A.J."/>
            <person name="Thomas B.C."/>
            <person name="Singh A."/>
            <person name="Wilkins M.J."/>
            <person name="Karaoz U."/>
            <person name="Brodie E.L."/>
            <person name="Williams K.H."/>
            <person name="Hubbard S.S."/>
            <person name="Banfield J.F."/>
        </authorList>
    </citation>
    <scope>NUCLEOTIDE SEQUENCE [LARGE SCALE GENOMIC DNA]</scope>
</reference>
<sequence length="335" mass="38196">MTILLVTVEDDLHTDLVEDHLKKAGVSHFRLNTDALSRDFKITYGIKGQKPFVFLGSKDGGGVSADDVGAVWYRRVRVNPSTGQTRGQPLFDYSFDEHVGFFKNLWVALGHARWMDNPARVHHLQDHRLEQYEQAIRVGLEVPDTYFTNDGRVPVGALEERGQIAVKAIAQPFVMADDPNGVSGDVPVRRVFTRLIRRGEFSDEQLNVSSRNTPIQFQDYEEKDVEIRLTVVGEKLFPCEIDSQASERTMHDWRRYDFQKVSHRSCELPEGIKTKILQFMGRVELVFGAIDLIRTPDGRYVFLEVNPAGQWQWVEALTAMPISKAIADWLIEHDG</sequence>
<dbReference type="SUPFAM" id="SSF56059">
    <property type="entry name" value="Glutathione synthetase ATP-binding domain-like"/>
    <property type="match status" value="1"/>
</dbReference>
<evidence type="ECO:0000259" key="1">
    <source>
        <dbReference type="Pfam" id="PF21068"/>
    </source>
</evidence>
<dbReference type="Pfam" id="PF21068">
    <property type="entry name" value="ATPgraspMvdD"/>
    <property type="match status" value="1"/>
</dbReference>
<gene>
    <name evidence="2" type="ORF">A3A38_04640</name>
</gene>
<dbReference type="GO" id="GO:0009432">
    <property type="term" value="P:SOS response"/>
    <property type="evidence" value="ECO:0007669"/>
    <property type="project" value="TreeGrafter"/>
</dbReference>